<protein>
    <submittedName>
        <fullName evidence="1">Uncharacterized protein</fullName>
    </submittedName>
</protein>
<reference evidence="1" key="2">
    <citation type="journal article" date="2015" name="Fish Shellfish Immunol.">
        <title>Early steps in the European eel (Anguilla anguilla)-Vibrio vulnificus interaction in the gills: Role of the RtxA13 toxin.</title>
        <authorList>
            <person name="Callol A."/>
            <person name="Pajuelo D."/>
            <person name="Ebbesson L."/>
            <person name="Teles M."/>
            <person name="MacKenzie S."/>
            <person name="Amaro C."/>
        </authorList>
    </citation>
    <scope>NUCLEOTIDE SEQUENCE</scope>
</reference>
<proteinExistence type="predicted"/>
<dbReference type="EMBL" id="GBXM01017103">
    <property type="protein sequence ID" value="JAH91474.1"/>
    <property type="molecule type" value="Transcribed_RNA"/>
</dbReference>
<dbReference type="AlphaFoldDB" id="A0A0E9WM54"/>
<evidence type="ECO:0000313" key="1">
    <source>
        <dbReference type="EMBL" id="JAH91474.1"/>
    </source>
</evidence>
<accession>A0A0E9WM54</accession>
<name>A0A0E9WM54_ANGAN</name>
<sequence>MKSNISLSQNVLGQITAISAQNDLPKWLKIVCNRMIQKGTS</sequence>
<organism evidence="1">
    <name type="scientific">Anguilla anguilla</name>
    <name type="common">European freshwater eel</name>
    <name type="synonym">Muraena anguilla</name>
    <dbReference type="NCBI Taxonomy" id="7936"/>
    <lineage>
        <taxon>Eukaryota</taxon>
        <taxon>Metazoa</taxon>
        <taxon>Chordata</taxon>
        <taxon>Craniata</taxon>
        <taxon>Vertebrata</taxon>
        <taxon>Euteleostomi</taxon>
        <taxon>Actinopterygii</taxon>
        <taxon>Neopterygii</taxon>
        <taxon>Teleostei</taxon>
        <taxon>Anguilliformes</taxon>
        <taxon>Anguillidae</taxon>
        <taxon>Anguilla</taxon>
    </lineage>
</organism>
<reference evidence="1" key="1">
    <citation type="submission" date="2014-11" db="EMBL/GenBank/DDBJ databases">
        <authorList>
            <person name="Amaro Gonzalez C."/>
        </authorList>
    </citation>
    <scope>NUCLEOTIDE SEQUENCE</scope>
</reference>